<gene>
    <name evidence="2" type="ORF">E2493_08820</name>
</gene>
<organism evidence="2 3">
    <name type="scientific">Sphingomonas parva</name>
    <dbReference type="NCBI Taxonomy" id="2555898"/>
    <lineage>
        <taxon>Bacteria</taxon>
        <taxon>Pseudomonadati</taxon>
        <taxon>Pseudomonadota</taxon>
        <taxon>Alphaproteobacteria</taxon>
        <taxon>Sphingomonadales</taxon>
        <taxon>Sphingomonadaceae</taxon>
        <taxon>Sphingomonas</taxon>
    </lineage>
</organism>
<dbReference type="EMBL" id="SPDV01000013">
    <property type="protein sequence ID" value="TFI58721.1"/>
    <property type="molecule type" value="Genomic_DNA"/>
</dbReference>
<dbReference type="Proteomes" id="UP000298213">
    <property type="component" value="Unassembled WGS sequence"/>
</dbReference>
<sequence length="298" mass="32282">MTEAYHDALNEQAKQSIWATLRQEAANLPAAEKASLIADVAGIFDPTPISDGVGGVLSLIQGDFLGAGLSVVGMVPYVGDLGKIAKIGKRAPRTAAILKNLLTKGDNAARAGEAFLKNNFTLQQIKAAREQATKRVREALLKARNKLPCKDCAKLKNQGKKQLQMPSGTGSGKWKTPDGRPPRSGNGTYEFDTPVELPDGRKVSSVEYRDGFPNFDSYTKDGKHTLWEVSGDADTDAARLTRQMRETNPGYKPPDPNQYVLHHFEDGQVGYVPRKIHDRAEGGAAHSGGNTIVNNDLF</sequence>
<dbReference type="AlphaFoldDB" id="A0A4Y8ZRS0"/>
<evidence type="ECO:0000313" key="2">
    <source>
        <dbReference type="EMBL" id="TFI58721.1"/>
    </source>
</evidence>
<feature type="region of interest" description="Disordered" evidence="1">
    <location>
        <begin position="156"/>
        <end position="198"/>
    </location>
</feature>
<dbReference type="CDD" id="cd20745">
    <property type="entry name" value="FIX_RhsA_AHH_HNH-like"/>
    <property type="match status" value="1"/>
</dbReference>
<proteinExistence type="predicted"/>
<evidence type="ECO:0000313" key="3">
    <source>
        <dbReference type="Proteomes" id="UP000298213"/>
    </source>
</evidence>
<accession>A0A4Y8ZRS0</accession>
<protein>
    <submittedName>
        <fullName evidence="2">Uncharacterized protein</fullName>
    </submittedName>
</protein>
<keyword evidence="3" id="KW-1185">Reference proteome</keyword>
<comment type="caution">
    <text evidence="2">The sequence shown here is derived from an EMBL/GenBank/DDBJ whole genome shotgun (WGS) entry which is preliminary data.</text>
</comment>
<evidence type="ECO:0000256" key="1">
    <source>
        <dbReference type="SAM" id="MobiDB-lite"/>
    </source>
</evidence>
<name>A0A4Y8ZRS0_9SPHN</name>
<dbReference type="RefSeq" id="WP_135085806.1">
    <property type="nucleotide sequence ID" value="NZ_SPDV01000013.1"/>
</dbReference>
<reference evidence="2 3" key="1">
    <citation type="submission" date="2019-03" db="EMBL/GenBank/DDBJ databases">
        <title>Genome sequence of Sphingomonas sp. 17J27-24.</title>
        <authorList>
            <person name="Kim M."/>
            <person name="Maeng S."/>
            <person name="Sathiyaraj S."/>
        </authorList>
    </citation>
    <scope>NUCLEOTIDE SEQUENCE [LARGE SCALE GENOMIC DNA]</scope>
    <source>
        <strain evidence="2 3">17J27-24</strain>
    </source>
</reference>
<dbReference type="OrthoDB" id="7182479at2"/>